<feature type="region of interest" description="Disordered" evidence="2">
    <location>
        <begin position="88"/>
        <end position="107"/>
    </location>
</feature>
<evidence type="ECO:0000313" key="4">
    <source>
        <dbReference type="Proteomes" id="UP000419144"/>
    </source>
</evidence>
<proteinExistence type="predicted"/>
<evidence type="ECO:0000256" key="2">
    <source>
        <dbReference type="SAM" id="MobiDB-lite"/>
    </source>
</evidence>
<dbReference type="OrthoDB" id="269872at2759"/>
<dbReference type="AlphaFoldDB" id="A0A640KAB4"/>
<comment type="caution">
    <text evidence="3">The sequence shown here is derived from an EMBL/GenBank/DDBJ whole genome shotgun (WGS) entry which is preliminary data.</text>
</comment>
<keyword evidence="4" id="KW-1185">Reference proteome</keyword>
<feature type="coiled-coil region" evidence="1">
    <location>
        <begin position="32"/>
        <end position="66"/>
    </location>
</feature>
<name>A0A640KAB4_LEITA</name>
<sequence>MFVFLFKPMLSENSGMIDSGAANREVVLEKKLAAEVAKRHEAERTAEDLRRQVELLKEELSVLRQSCEPEKGSNACRGSVHEEAGVLPDLGKDCTGNRDSGSKAENNRLRQTVKRQNALIDVLKRQKVLLEASTAINISIRDFNKQLEIHKV</sequence>
<accession>A0A640KAB4</accession>
<protein>
    <submittedName>
        <fullName evidence="3">Uncharacterized protein</fullName>
    </submittedName>
</protein>
<reference evidence="3" key="1">
    <citation type="submission" date="2019-11" db="EMBL/GenBank/DDBJ databases">
        <title>Leishmania tarentolae CDS.</title>
        <authorList>
            <person name="Goto Y."/>
            <person name="Yamagishi J."/>
        </authorList>
    </citation>
    <scope>NUCLEOTIDE SEQUENCE [LARGE SCALE GENOMIC DNA]</scope>
    <source>
        <strain evidence="3">Parrot Tar II</strain>
    </source>
</reference>
<evidence type="ECO:0000313" key="3">
    <source>
        <dbReference type="EMBL" id="GET86238.1"/>
    </source>
</evidence>
<gene>
    <name evidence="3" type="ORF">LtaPh_0900100</name>
</gene>
<dbReference type="VEuPathDB" id="TriTrypDB:LtaPh_0900100"/>
<evidence type="ECO:0000256" key="1">
    <source>
        <dbReference type="SAM" id="Coils"/>
    </source>
</evidence>
<dbReference type="Proteomes" id="UP000419144">
    <property type="component" value="Unassembled WGS sequence"/>
</dbReference>
<dbReference type="EMBL" id="BLBS01000010">
    <property type="protein sequence ID" value="GET86238.1"/>
    <property type="molecule type" value="Genomic_DNA"/>
</dbReference>
<keyword evidence="1" id="KW-0175">Coiled coil</keyword>
<organism evidence="3 4">
    <name type="scientific">Leishmania tarentolae</name>
    <name type="common">Sauroleishmania tarentolae</name>
    <dbReference type="NCBI Taxonomy" id="5689"/>
    <lineage>
        <taxon>Eukaryota</taxon>
        <taxon>Discoba</taxon>
        <taxon>Euglenozoa</taxon>
        <taxon>Kinetoplastea</taxon>
        <taxon>Metakinetoplastina</taxon>
        <taxon>Trypanosomatida</taxon>
        <taxon>Trypanosomatidae</taxon>
        <taxon>Leishmaniinae</taxon>
        <taxon>Leishmania</taxon>
        <taxon>lizard Leishmania</taxon>
    </lineage>
</organism>